<gene>
    <name evidence="3" type="ORF">PAC_00112</name>
</gene>
<dbReference type="SUPFAM" id="SSF51395">
    <property type="entry name" value="FMN-linked oxidoreductases"/>
    <property type="match status" value="1"/>
</dbReference>
<dbReference type="Proteomes" id="UP000184330">
    <property type="component" value="Unassembled WGS sequence"/>
</dbReference>
<dbReference type="PANTHER" id="PTHR43303:SF2">
    <property type="entry name" value="INDOLEAMINE 2,3-DIOXYGENASE PYRROLE 2,3-DIOXYGENASE (AFU_ORTHOLOGUE AFUA_5G01450"/>
    <property type="match status" value="1"/>
</dbReference>
<feature type="domain" description="NADH:flavin oxidoreductase/NADH oxidase N-terminal" evidence="2">
    <location>
        <begin position="37"/>
        <end position="365"/>
    </location>
</feature>
<feature type="compositionally biased region" description="Polar residues" evidence="1">
    <location>
        <begin position="1"/>
        <end position="12"/>
    </location>
</feature>
<dbReference type="InterPro" id="IPR044152">
    <property type="entry name" value="YqjM-like"/>
</dbReference>
<reference evidence="3 4" key="1">
    <citation type="submission" date="2016-03" db="EMBL/GenBank/DDBJ databases">
        <authorList>
            <person name="Ploux O."/>
        </authorList>
    </citation>
    <scope>NUCLEOTIDE SEQUENCE [LARGE SCALE GENOMIC DNA]</scope>
    <source>
        <strain evidence="3 4">UAMH 11012</strain>
    </source>
</reference>
<dbReference type="OrthoDB" id="72788at2759"/>
<protein>
    <submittedName>
        <fullName evidence="3">Related to flavin oxidoreductase</fullName>
    </submittedName>
</protein>
<dbReference type="AlphaFoldDB" id="A0A1L7WBT6"/>
<dbReference type="STRING" id="576137.A0A1L7WBT6"/>
<dbReference type="Gene3D" id="3.20.20.70">
    <property type="entry name" value="Aldolase class I"/>
    <property type="match status" value="1"/>
</dbReference>
<accession>A0A1L7WBT6</accession>
<dbReference type="InterPro" id="IPR001155">
    <property type="entry name" value="OxRdtase_FMN_N"/>
</dbReference>
<keyword evidence="4" id="KW-1185">Reference proteome</keyword>
<evidence type="ECO:0000313" key="4">
    <source>
        <dbReference type="Proteomes" id="UP000184330"/>
    </source>
</evidence>
<proteinExistence type="predicted"/>
<dbReference type="Pfam" id="PF00724">
    <property type="entry name" value="Oxidored_FMN"/>
    <property type="match status" value="1"/>
</dbReference>
<dbReference type="GO" id="GO:0003959">
    <property type="term" value="F:NADPH dehydrogenase activity"/>
    <property type="evidence" value="ECO:0007669"/>
    <property type="project" value="InterPro"/>
</dbReference>
<dbReference type="PANTHER" id="PTHR43303">
    <property type="entry name" value="NADPH DEHYDROGENASE C23G7.10C-RELATED"/>
    <property type="match status" value="1"/>
</dbReference>
<dbReference type="GO" id="GO:0050661">
    <property type="term" value="F:NADP binding"/>
    <property type="evidence" value="ECO:0007669"/>
    <property type="project" value="InterPro"/>
</dbReference>
<dbReference type="CDD" id="cd02932">
    <property type="entry name" value="OYE_YqiM_FMN"/>
    <property type="match status" value="1"/>
</dbReference>
<evidence type="ECO:0000256" key="1">
    <source>
        <dbReference type="SAM" id="MobiDB-lite"/>
    </source>
</evidence>
<evidence type="ECO:0000259" key="2">
    <source>
        <dbReference type="Pfam" id="PF00724"/>
    </source>
</evidence>
<dbReference type="GO" id="GO:0010181">
    <property type="term" value="F:FMN binding"/>
    <property type="evidence" value="ECO:0007669"/>
    <property type="project" value="InterPro"/>
</dbReference>
<dbReference type="EMBL" id="FJOG01000001">
    <property type="protein sequence ID" value="CZR50240.1"/>
    <property type="molecule type" value="Genomic_DNA"/>
</dbReference>
<dbReference type="InterPro" id="IPR013785">
    <property type="entry name" value="Aldolase_TIM"/>
</dbReference>
<sequence length="444" mass="48195">MGSTGAPQNTAAPNAPFFTPIQSPPAGSALSENPPTLFSPLKIRDVTFQNRIWVAPMCMYSADNGHLTDFHLVHLGAYAYRGASLTIIEATSVLPNGRISPEDSGLWTDSQIAPLKRVADFLHSQNQLLGIQLAHAGRKASTCAPWSTERGRAITATEDVGGWPRDVMGASAIRWGEGFANPREMSQQDIEDVIHGFRDSAKRAVEAGVDVIEIHGAHGYLISSFLSPISNRRTDSYGGSFENRIRLLVEVIKVVRSVIPAGMPLLVRVSSTEWMEESSEPDSWKVEDTIKLAKLLPALGVDLLDVSSGGNNENQRITPFNDFQVGIAGQIRSALFKSGITNLLIGAVGMITEAEVAKAIVENGKTVNETKEGEDGKVEGTEGAGKVVEIEDEQGAKAKADIVLVARQFLREPEWVLRVAFRLGVKVQWPQQYNRGQFLKGSKV</sequence>
<feature type="region of interest" description="Disordered" evidence="1">
    <location>
        <begin position="1"/>
        <end position="32"/>
    </location>
</feature>
<evidence type="ECO:0000313" key="3">
    <source>
        <dbReference type="EMBL" id="CZR50240.1"/>
    </source>
</evidence>
<organism evidence="3 4">
    <name type="scientific">Phialocephala subalpina</name>
    <dbReference type="NCBI Taxonomy" id="576137"/>
    <lineage>
        <taxon>Eukaryota</taxon>
        <taxon>Fungi</taxon>
        <taxon>Dikarya</taxon>
        <taxon>Ascomycota</taxon>
        <taxon>Pezizomycotina</taxon>
        <taxon>Leotiomycetes</taxon>
        <taxon>Helotiales</taxon>
        <taxon>Mollisiaceae</taxon>
        <taxon>Phialocephala</taxon>
        <taxon>Phialocephala fortinii species complex</taxon>
    </lineage>
</organism>
<name>A0A1L7WBT6_9HELO</name>